<dbReference type="PANTHER" id="PTHR37042:SF4">
    <property type="entry name" value="OUTER MEMBRANE PROTEIN RV1973"/>
    <property type="match status" value="1"/>
</dbReference>
<dbReference type="PANTHER" id="PTHR37042">
    <property type="entry name" value="OUTER MEMBRANE PROTEIN RV1973"/>
    <property type="match status" value="1"/>
</dbReference>
<evidence type="ECO:0000256" key="2">
    <source>
        <dbReference type="ARBA" id="ARBA00023136"/>
    </source>
</evidence>
<feature type="transmembrane region" description="Helical" evidence="3">
    <location>
        <begin position="12"/>
        <end position="35"/>
    </location>
</feature>
<keyword evidence="3" id="KW-0812">Transmembrane</keyword>
<gene>
    <name evidence="4" type="ORF">KV203_17055</name>
</gene>
<keyword evidence="3" id="KW-1133">Transmembrane helix</keyword>
<protein>
    <submittedName>
        <fullName evidence="4">H domain protein</fullName>
    </submittedName>
</protein>
<dbReference type="EMBL" id="CP079105">
    <property type="protein sequence ID" value="QXQ13507.1"/>
    <property type="molecule type" value="Genomic_DNA"/>
</dbReference>
<evidence type="ECO:0000313" key="5">
    <source>
        <dbReference type="Proteomes" id="UP000887023"/>
    </source>
</evidence>
<evidence type="ECO:0000313" key="4">
    <source>
        <dbReference type="EMBL" id="QXQ13507.1"/>
    </source>
</evidence>
<evidence type="ECO:0000256" key="3">
    <source>
        <dbReference type="SAM" id="Phobius"/>
    </source>
</evidence>
<comment type="subcellular location">
    <subcellularLocation>
        <location evidence="1">Membrane</location>
    </subcellularLocation>
</comment>
<proteinExistence type="predicted"/>
<accession>A0ABX8S6Q8</accession>
<dbReference type="Proteomes" id="UP000887023">
    <property type="component" value="Chromosome"/>
</dbReference>
<keyword evidence="5" id="KW-1185">Reference proteome</keyword>
<sequence length="165" mass="17631">MSRVGRALRKALPVLVVVVAVGLLGAAGVLGYRVWQDRAVEQARTEAMDAASKQAVAMLAYHAVNVETELPRAADGLTGGFKDDYAKLIKDVIIPGAKEKQLNVDVTVQGTGVVNAARNEVVVLLFIDQSTTGKDTPQAVVTGSRIRMTMQHVDGRWLAADLKPI</sequence>
<keyword evidence="2 3" id="KW-0472">Membrane</keyword>
<organism evidence="4 5">
    <name type="scientific">Skermania pinensis</name>
    <dbReference type="NCBI Taxonomy" id="39122"/>
    <lineage>
        <taxon>Bacteria</taxon>
        <taxon>Bacillati</taxon>
        <taxon>Actinomycetota</taxon>
        <taxon>Actinomycetes</taxon>
        <taxon>Mycobacteriales</taxon>
        <taxon>Gordoniaceae</taxon>
        <taxon>Skermania</taxon>
    </lineage>
</organism>
<evidence type="ECO:0000256" key="1">
    <source>
        <dbReference type="ARBA" id="ARBA00004370"/>
    </source>
</evidence>
<name>A0ABX8S6Q8_9ACTN</name>
<reference evidence="4" key="1">
    <citation type="submission" date="2021-07" db="EMBL/GenBank/DDBJ databases">
        <title>Candidatus Kaistella beijingensis sp. nov. isolated from a municipal wastewater treatment plant is involved in sludge foaming.</title>
        <authorList>
            <person name="Song Y."/>
            <person name="Liu S.-J."/>
        </authorList>
    </citation>
    <scope>NUCLEOTIDE SEQUENCE</scope>
    <source>
        <strain evidence="4">DSM 43998</strain>
    </source>
</reference>
<dbReference type="RefSeq" id="WP_066474177.1">
    <property type="nucleotide sequence ID" value="NZ_CBCRUZ010000007.1"/>
</dbReference>